<name>A0AAN9EWB7_CLITE</name>
<dbReference type="PANTHER" id="PTHR47976:SF49">
    <property type="entry name" value="RECEPTOR-LIKE SERINE_THREONINE-PROTEIN KINASE"/>
    <property type="match status" value="1"/>
</dbReference>
<keyword evidence="14" id="KW-0325">Glycoprotein</keyword>
<evidence type="ECO:0000256" key="3">
    <source>
        <dbReference type="ARBA" id="ARBA00022536"/>
    </source>
</evidence>
<evidence type="ECO:0000259" key="22">
    <source>
        <dbReference type="PROSITE" id="PS50927"/>
    </source>
</evidence>
<feature type="binding site" evidence="18">
    <location>
        <position position="558"/>
    </location>
    <ligand>
        <name>ATP</name>
        <dbReference type="ChEBI" id="CHEBI:30616"/>
    </ligand>
</feature>
<dbReference type="Gene3D" id="3.30.200.20">
    <property type="entry name" value="Phosphorylase Kinase, domain 1"/>
    <property type="match status" value="1"/>
</dbReference>
<comment type="catalytic activity">
    <reaction evidence="16 17">
        <text>L-seryl-[protein] + ATP = O-phospho-L-seryl-[protein] + ADP + H(+)</text>
        <dbReference type="Rhea" id="RHEA:17989"/>
        <dbReference type="Rhea" id="RHEA-COMP:9863"/>
        <dbReference type="Rhea" id="RHEA-COMP:11604"/>
        <dbReference type="ChEBI" id="CHEBI:15378"/>
        <dbReference type="ChEBI" id="CHEBI:29999"/>
        <dbReference type="ChEBI" id="CHEBI:30616"/>
        <dbReference type="ChEBI" id="CHEBI:83421"/>
        <dbReference type="ChEBI" id="CHEBI:456216"/>
        <dbReference type="EC" id="2.7.11.1"/>
    </reaction>
</comment>
<dbReference type="GO" id="GO:0004674">
    <property type="term" value="F:protein serine/threonine kinase activity"/>
    <property type="evidence" value="ECO:0007669"/>
    <property type="project" value="UniProtKB-KW"/>
</dbReference>
<comment type="similarity">
    <text evidence="17">Belongs to the protein kinase superfamily. Ser/Thr protein kinase family.</text>
</comment>
<dbReference type="InterPro" id="IPR000858">
    <property type="entry name" value="S_locus_glycoprot_dom"/>
</dbReference>
<dbReference type="AlphaFoldDB" id="A0AAN9EWB7"/>
<dbReference type="InterPro" id="IPR051343">
    <property type="entry name" value="G-type_lectin_kinases/EP1-like"/>
</dbReference>
<feature type="domain" description="Bulb-type lectin" evidence="22">
    <location>
        <begin position="26"/>
        <end position="162"/>
    </location>
</feature>
<keyword evidence="6 20" id="KW-0732">Signal</keyword>
<evidence type="ECO:0000256" key="1">
    <source>
        <dbReference type="ARBA" id="ARBA00004479"/>
    </source>
</evidence>
<comment type="subcellular location">
    <subcellularLocation>
        <location evidence="1">Membrane</location>
        <topology evidence="1">Single-pass type I membrane protein</topology>
    </subcellularLocation>
</comment>
<reference evidence="23 24" key="1">
    <citation type="submission" date="2024-01" db="EMBL/GenBank/DDBJ databases">
        <title>The genomes of 5 underutilized Papilionoideae crops provide insights into root nodulation and disease resistance.</title>
        <authorList>
            <person name="Yuan L."/>
        </authorList>
    </citation>
    <scope>NUCLEOTIDE SEQUENCE [LARGE SCALE GENOMIC DNA]</scope>
    <source>
        <strain evidence="23">LY-2023</strain>
        <tissue evidence="23">Leaf</tissue>
    </source>
</reference>
<organism evidence="23 24">
    <name type="scientific">Clitoria ternatea</name>
    <name type="common">Butterfly pea</name>
    <dbReference type="NCBI Taxonomy" id="43366"/>
    <lineage>
        <taxon>Eukaryota</taxon>
        <taxon>Viridiplantae</taxon>
        <taxon>Streptophyta</taxon>
        <taxon>Embryophyta</taxon>
        <taxon>Tracheophyta</taxon>
        <taxon>Spermatophyta</taxon>
        <taxon>Magnoliopsida</taxon>
        <taxon>eudicotyledons</taxon>
        <taxon>Gunneridae</taxon>
        <taxon>Pentapetalae</taxon>
        <taxon>rosids</taxon>
        <taxon>fabids</taxon>
        <taxon>Fabales</taxon>
        <taxon>Fabaceae</taxon>
        <taxon>Papilionoideae</taxon>
        <taxon>50 kb inversion clade</taxon>
        <taxon>NPAAA clade</taxon>
        <taxon>indigoferoid/millettioid clade</taxon>
        <taxon>Phaseoleae</taxon>
        <taxon>Clitoria</taxon>
    </lineage>
</organism>
<dbReference type="EC" id="2.7.11.1" evidence="17"/>
<evidence type="ECO:0000256" key="8">
    <source>
        <dbReference type="ARBA" id="ARBA00022777"/>
    </source>
</evidence>
<dbReference type="InterPro" id="IPR011009">
    <property type="entry name" value="Kinase-like_dom_sf"/>
</dbReference>
<sequence>MAMASTPVVLILLLLMLFAKEATAERNMISLGSTLSPKGKNSSWASSSGRFAFGFYPKGDDGFAVGIWLVSPPDQNTVVWTANRDSPPISSNSTLNLTMKGLQLPQINGEENQYLISDSMISYSTYSRSGPFSRGVAWASMHDSGNFVLYDYNHTVIWQSFDNPTDTMLGGQKLTRGGKLVSSVSKSDHSSGNYYLSMQDDGNLVAYPMQASAEEEDAYWVQTDALGAYPYLSLDISGFLRLGDDFNPDFSHISNPRSKSQDTSSIYRATLDADGNFRLYEHQLVDSGIGTSHVQQRIWQAFLDKCQVKGICGLNSYCYIEKGNAVCECYPGFVPSKGSGGNASRDCIQIHGKDDCESSEDPKMLYNVTRLENMSWGDTPYSVVPTKKETCERSCREDCDCGAVLYSENMNCMKYRLPLIYGRRLQNSSMAALLKMPSGTVFRPTPNNTDVSPRKPKVIVDNKTGLIMILAFTLGFIWLLSVVFAVCTLLTYRRRVYRYTTLSASENLGFPEECSLRSFSFDELVKSTGGFMEEIGKGSFGAVYRGTIGDSNRSVAVKRFERIVDEGVREFRAEITAIARTHHRNLVKLVGFCIDGSKKLLVYEYASNGSLANLLFNGDKRLSLRDKLKIALDVARGILYLHEECEVRIIHCNIKPRNILMDEAWTAKISDFGLARLLKPEYSRMKMEDDGESRYLAPEWQRGALISVKSDVYSFGKVLLEILCRRNSIEMNVSSAEEILLSSWVYQCFAAGQLNRLVKDDEDEGGEWKILERMVKVGLWCVQDQPPLRPSMKNVILMLEGLKDIPNPPSPASPLN</sequence>
<keyword evidence="5 19" id="KW-0812">Transmembrane</keyword>
<dbReference type="GO" id="GO:0005524">
    <property type="term" value="F:ATP binding"/>
    <property type="evidence" value="ECO:0007669"/>
    <property type="project" value="UniProtKB-UniRule"/>
</dbReference>
<dbReference type="GO" id="GO:0048544">
    <property type="term" value="P:recognition of pollen"/>
    <property type="evidence" value="ECO:0007669"/>
    <property type="project" value="InterPro"/>
</dbReference>
<evidence type="ECO:0000256" key="14">
    <source>
        <dbReference type="ARBA" id="ARBA00023180"/>
    </source>
</evidence>
<keyword evidence="12" id="KW-1015">Disulfide bond</keyword>
<evidence type="ECO:0000256" key="12">
    <source>
        <dbReference type="ARBA" id="ARBA00023157"/>
    </source>
</evidence>
<evidence type="ECO:0000256" key="15">
    <source>
        <dbReference type="ARBA" id="ARBA00047899"/>
    </source>
</evidence>
<comment type="caution">
    <text evidence="23">The sequence shown here is derived from an EMBL/GenBank/DDBJ whole genome shotgun (WGS) entry which is preliminary data.</text>
</comment>
<keyword evidence="7 17" id="KW-0547">Nucleotide-binding</keyword>
<evidence type="ECO:0000256" key="9">
    <source>
        <dbReference type="ARBA" id="ARBA00022840"/>
    </source>
</evidence>
<keyword evidence="3" id="KW-0245">EGF-like domain</keyword>
<keyword evidence="4 17" id="KW-0808">Transferase</keyword>
<dbReference type="Pfam" id="PF01453">
    <property type="entry name" value="B_lectin"/>
    <property type="match status" value="1"/>
</dbReference>
<dbReference type="Pfam" id="PF00954">
    <property type="entry name" value="S_locus_glycop"/>
    <property type="match status" value="1"/>
</dbReference>
<feature type="transmembrane region" description="Helical" evidence="19">
    <location>
        <begin position="466"/>
        <end position="492"/>
    </location>
</feature>
<dbReference type="InterPro" id="IPR001245">
    <property type="entry name" value="Ser-Thr/Tyr_kinase_cat_dom"/>
</dbReference>
<protein>
    <recommendedName>
        <fullName evidence="17">Receptor-like serine/threonine-protein kinase</fullName>
        <ecNumber evidence="17">2.7.11.1</ecNumber>
    </recommendedName>
</protein>
<keyword evidence="11 19" id="KW-0472">Membrane</keyword>
<evidence type="ECO:0000256" key="19">
    <source>
        <dbReference type="SAM" id="Phobius"/>
    </source>
</evidence>
<dbReference type="InterPro" id="IPR001480">
    <property type="entry name" value="Bulb-type_lectin_dom"/>
</dbReference>
<dbReference type="SUPFAM" id="SSF51110">
    <property type="entry name" value="alpha-D-mannose-specific plant lectins"/>
    <property type="match status" value="2"/>
</dbReference>
<keyword evidence="24" id="KW-1185">Reference proteome</keyword>
<dbReference type="FunFam" id="2.90.10.10:FF:000026">
    <property type="entry name" value="Serine/threonine-protein kinase"/>
    <property type="match status" value="1"/>
</dbReference>
<evidence type="ECO:0000256" key="16">
    <source>
        <dbReference type="ARBA" id="ARBA00048679"/>
    </source>
</evidence>
<proteinExistence type="inferred from homology"/>
<keyword evidence="2 17" id="KW-0723">Serine/threonine-protein kinase</keyword>
<dbReference type="FunFam" id="1.10.510.10:FF:000537">
    <property type="entry name" value="Putative receptor-like protein kinase"/>
    <property type="match status" value="1"/>
</dbReference>
<evidence type="ECO:0000256" key="5">
    <source>
        <dbReference type="ARBA" id="ARBA00022692"/>
    </source>
</evidence>
<evidence type="ECO:0000256" key="20">
    <source>
        <dbReference type="SAM" id="SignalP"/>
    </source>
</evidence>
<evidence type="ECO:0000256" key="2">
    <source>
        <dbReference type="ARBA" id="ARBA00022527"/>
    </source>
</evidence>
<dbReference type="InterPro" id="IPR036426">
    <property type="entry name" value="Bulb-type_lectin_dom_sf"/>
</dbReference>
<comment type="catalytic activity">
    <reaction evidence="15 17">
        <text>L-threonyl-[protein] + ATP = O-phospho-L-threonyl-[protein] + ADP + H(+)</text>
        <dbReference type="Rhea" id="RHEA:46608"/>
        <dbReference type="Rhea" id="RHEA-COMP:11060"/>
        <dbReference type="Rhea" id="RHEA-COMP:11605"/>
        <dbReference type="ChEBI" id="CHEBI:15378"/>
        <dbReference type="ChEBI" id="CHEBI:30013"/>
        <dbReference type="ChEBI" id="CHEBI:30616"/>
        <dbReference type="ChEBI" id="CHEBI:61977"/>
        <dbReference type="ChEBI" id="CHEBI:456216"/>
        <dbReference type="EC" id="2.7.11.1"/>
    </reaction>
</comment>
<dbReference type="PANTHER" id="PTHR47976">
    <property type="entry name" value="G-TYPE LECTIN S-RECEPTOR-LIKE SERINE/THREONINE-PROTEIN KINASE SD2-5"/>
    <property type="match status" value="1"/>
</dbReference>
<dbReference type="InterPro" id="IPR024171">
    <property type="entry name" value="SRK-like_kinase"/>
</dbReference>
<feature type="chain" id="PRO_5043006732" description="Receptor-like serine/threonine-protein kinase" evidence="20">
    <location>
        <begin position="25"/>
        <end position="816"/>
    </location>
</feature>
<evidence type="ECO:0000313" key="23">
    <source>
        <dbReference type="EMBL" id="KAK7264929.1"/>
    </source>
</evidence>
<keyword evidence="13" id="KW-0675">Receptor</keyword>
<keyword evidence="10 19" id="KW-1133">Transmembrane helix</keyword>
<dbReference type="PROSITE" id="PS50011">
    <property type="entry name" value="PROTEIN_KINASE_DOM"/>
    <property type="match status" value="1"/>
</dbReference>
<dbReference type="InterPro" id="IPR000719">
    <property type="entry name" value="Prot_kinase_dom"/>
</dbReference>
<feature type="signal peptide" evidence="20">
    <location>
        <begin position="1"/>
        <end position="24"/>
    </location>
</feature>
<dbReference type="PROSITE" id="PS50927">
    <property type="entry name" value="BULB_LECTIN"/>
    <property type="match status" value="1"/>
</dbReference>
<keyword evidence="9 17" id="KW-0067">ATP-binding</keyword>
<dbReference type="GO" id="GO:0016020">
    <property type="term" value="C:membrane"/>
    <property type="evidence" value="ECO:0007669"/>
    <property type="project" value="UniProtKB-SubCell"/>
</dbReference>
<accession>A0AAN9EWB7</accession>
<evidence type="ECO:0000256" key="7">
    <source>
        <dbReference type="ARBA" id="ARBA00022741"/>
    </source>
</evidence>
<dbReference type="FunFam" id="3.30.200.20:FF:000059">
    <property type="entry name" value="S-receptor-like serine/threonine-protein kinase"/>
    <property type="match status" value="1"/>
</dbReference>
<evidence type="ECO:0000256" key="10">
    <source>
        <dbReference type="ARBA" id="ARBA00022989"/>
    </source>
</evidence>
<dbReference type="Gene3D" id="2.90.10.10">
    <property type="entry name" value="Bulb-type lectin domain"/>
    <property type="match status" value="2"/>
</dbReference>
<dbReference type="Pfam" id="PF07714">
    <property type="entry name" value="PK_Tyr_Ser-Thr"/>
    <property type="match status" value="1"/>
</dbReference>
<dbReference type="InterPro" id="IPR017441">
    <property type="entry name" value="Protein_kinase_ATP_BS"/>
</dbReference>
<evidence type="ECO:0000256" key="11">
    <source>
        <dbReference type="ARBA" id="ARBA00023136"/>
    </source>
</evidence>
<dbReference type="PIRSF" id="PIRSF000641">
    <property type="entry name" value="SRK"/>
    <property type="match status" value="1"/>
</dbReference>
<dbReference type="Proteomes" id="UP001359559">
    <property type="component" value="Unassembled WGS sequence"/>
</dbReference>
<evidence type="ECO:0000256" key="13">
    <source>
        <dbReference type="ARBA" id="ARBA00023170"/>
    </source>
</evidence>
<keyword evidence="8 17" id="KW-0418">Kinase</keyword>
<gene>
    <name evidence="23" type="ORF">RJT34_32542</name>
</gene>
<evidence type="ECO:0000313" key="24">
    <source>
        <dbReference type="Proteomes" id="UP001359559"/>
    </source>
</evidence>
<dbReference type="SMART" id="SM00108">
    <property type="entry name" value="B_lectin"/>
    <property type="match status" value="1"/>
</dbReference>
<evidence type="ECO:0000256" key="6">
    <source>
        <dbReference type="ARBA" id="ARBA00022729"/>
    </source>
</evidence>
<evidence type="ECO:0000259" key="21">
    <source>
        <dbReference type="PROSITE" id="PS50011"/>
    </source>
</evidence>
<evidence type="ECO:0000256" key="17">
    <source>
        <dbReference type="PIRNR" id="PIRNR000641"/>
    </source>
</evidence>
<dbReference type="Gene3D" id="1.10.510.10">
    <property type="entry name" value="Transferase(Phosphotransferase) domain 1"/>
    <property type="match status" value="1"/>
</dbReference>
<evidence type="ECO:0000256" key="18">
    <source>
        <dbReference type="PROSITE-ProRule" id="PRU10141"/>
    </source>
</evidence>
<feature type="domain" description="Protein kinase" evidence="21">
    <location>
        <begin position="529"/>
        <end position="802"/>
    </location>
</feature>
<dbReference type="EMBL" id="JAYKXN010000008">
    <property type="protein sequence ID" value="KAK7264929.1"/>
    <property type="molecule type" value="Genomic_DNA"/>
</dbReference>
<dbReference type="PROSITE" id="PS00107">
    <property type="entry name" value="PROTEIN_KINASE_ATP"/>
    <property type="match status" value="1"/>
</dbReference>
<dbReference type="SUPFAM" id="SSF56112">
    <property type="entry name" value="Protein kinase-like (PK-like)"/>
    <property type="match status" value="1"/>
</dbReference>
<evidence type="ECO:0000256" key="4">
    <source>
        <dbReference type="ARBA" id="ARBA00022679"/>
    </source>
</evidence>